<evidence type="ECO:0000313" key="2">
    <source>
        <dbReference type="Proteomes" id="UP000735302"/>
    </source>
</evidence>
<gene>
    <name evidence="1" type="ORF">PoB_001458900</name>
</gene>
<sequence length="178" mass="19797">MSLHRTATGSVTKSEHHRIALLWQCDQIRTSPHRTATGSVTKSEHHRIALLLLQASFNAVACYIHGEEGLAFNASAPDLFLKSLTKALTVSVAIGNIHQTTQLVARQTTRRNGREGMSCGRARIGRGPARSDDSLIDKFKILFVSINFEKPNLSSTRHWNSKRPCAQDVALVFWFSVF</sequence>
<reference evidence="1 2" key="1">
    <citation type="journal article" date="2021" name="Elife">
        <title>Chloroplast acquisition without the gene transfer in kleptoplastic sea slugs, Plakobranchus ocellatus.</title>
        <authorList>
            <person name="Maeda T."/>
            <person name="Takahashi S."/>
            <person name="Yoshida T."/>
            <person name="Shimamura S."/>
            <person name="Takaki Y."/>
            <person name="Nagai Y."/>
            <person name="Toyoda A."/>
            <person name="Suzuki Y."/>
            <person name="Arimoto A."/>
            <person name="Ishii H."/>
            <person name="Satoh N."/>
            <person name="Nishiyama T."/>
            <person name="Hasebe M."/>
            <person name="Maruyama T."/>
            <person name="Minagawa J."/>
            <person name="Obokata J."/>
            <person name="Shigenobu S."/>
        </authorList>
    </citation>
    <scope>NUCLEOTIDE SEQUENCE [LARGE SCALE GENOMIC DNA]</scope>
</reference>
<evidence type="ECO:0008006" key="3">
    <source>
        <dbReference type="Google" id="ProtNLM"/>
    </source>
</evidence>
<keyword evidence="2" id="KW-1185">Reference proteome</keyword>
<comment type="caution">
    <text evidence="1">The sequence shown here is derived from an EMBL/GenBank/DDBJ whole genome shotgun (WGS) entry which is preliminary data.</text>
</comment>
<protein>
    <recommendedName>
        <fullName evidence="3">Glutaminase</fullName>
    </recommendedName>
</protein>
<accession>A0AAV3Z104</accession>
<proteinExistence type="predicted"/>
<organism evidence="1 2">
    <name type="scientific">Plakobranchus ocellatus</name>
    <dbReference type="NCBI Taxonomy" id="259542"/>
    <lineage>
        <taxon>Eukaryota</taxon>
        <taxon>Metazoa</taxon>
        <taxon>Spiralia</taxon>
        <taxon>Lophotrochozoa</taxon>
        <taxon>Mollusca</taxon>
        <taxon>Gastropoda</taxon>
        <taxon>Heterobranchia</taxon>
        <taxon>Euthyneura</taxon>
        <taxon>Panpulmonata</taxon>
        <taxon>Sacoglossa</taxon>
        <taxon>Placobranchoidea</taxon>
        <taxon>Plakobranchidae</taxon>
        <taxon>Plakobranchus</taxon>
    </lineage>
</organism>
<dbReference type="EMBL" id="BLXT01001830">
    <property type="protein sequence ID" value="GFN88083.1"/>
    <property type="molecule type" value="Genomic_DNA"/>
</dbReference>
<name>A0AAV3Z104_9GAST</name>
<dbReference type="Proteomes" id="UP000735302">
    <property type="component" value="Unassembled WGS sequence"/>
</dbReference>
<evidence type="ECO:0000313" key="1">
    <source>
        <dbReference type="EMBL" id="GFN88083.1"/>
    </source>
</evidence>
<dbReference type="AlphaFoldDB" id="A0AAV3Z104"/>